<feature type="non-terminal residue" evidence="9">
    <location>
        <position position="305"/>
    </location>
</feature>
<dbReference type="InterPro" id="IPR020612">
    <property type="entry name" value="Methylthiotransferase_CS"/>
</dbReference>
<keyword evidence="4" id="KW-0479">Metal-binding</keyword>
<dbReference type="FunFam" id="3.40.50.12160:FF:000003">
    <property type="entry name" value="CDK5 regulatory subunit-associated protein 1"/>
    <property type="match status" value="1"/>
</dbReference>
<feature type="domain" description="MTTase N-terminal" evidence="7">
    <location>
        <begin position="2"/>
        <end position="121"/>
    </location>
</feature>
<name>X1FR80_9ZZZZ</name>
<evidence type="ECO:0000256" key="3">
    <source>
        <dbReference type="ARBA" id="ARBA00022691"/>
    </source>
</evidence>
<evidence type="ECO:0000256" key="6">
    <source>
        <dbReference type="ARBA" id="ARBA00023014"/>
    </source>
</evidence>
<evidence type="ECO:0000256" key="5">
    <source>
        <dbReference type="ARBA" id="ARBA00023004"/>
    </source>
</evidence>
<keyword evidence="6" id="KW-0411">Iron-sulfur</keyword>
<evidence type="ECO:0000313" key="9">
    <source>
        <dbReference type="EMBL" id="GAH35030.1"/>
    </source>
</evidence>
<sequence>MPQYYIWTIGCQMNKAESERLGSYLEQLGYQPTPTAEEADLVVLNSCVVRQSAENRVINKLNSLKSLKRLRPGVTLAVTGCLVDSEVDQLKNNFPQVDYFFEPGDCPQWLEKAELAQVLPQHPAPSTFVPIIQGCNNFCSYCIVPYRRGRESSRPVKEITDEVKELVHRGVKEVTLLGQNVDSYGHDLPNKPNLADLLTELNTIDGLARIRFLTNHPKDMSTKLIETIAYLDKVCELICLPAQSGDNDILKAMRRGYTVEQYRQLITQIRSKIPGVALSTDVIVGFPSESNQQFQQTVNLLSELR</sequence>
<dbReference type="InterPro" id="IPR023404">
    <property type="entry name" value="rSAM_horseshoe"/>
</dbReference>
<dbReference type="GO" id="GO:0051539">
    <property type="term" value="F:4 iron, 4 sulfur cluster binding"/>
    <property type="evidence" value="ECO:0007669"/>
    <property type="project" value="UniProtKB-KW"/>
</dbReference>
<dbReference type="InterPro" id="IPR058240">
    <property type="entry name" value="rSAM_sf"/>
</dbReference>
<dbReference type="Pfam" id="PF04055">
    <property type="entry name" value="Radical_SAM"/>
    <property type="match status" value="1"/>
</dbReference>
<dbReference type="SFLD" id="SFLDS00029">
    <property type="entry name" value="Radical_SAM"/>
    <property type="match status" value="1"/>
</dbReference>
<dbReference type="Pfam" id="PF00919">
    <property type="entry name" value="UPF0004"/>
    <property type="match status" value="1"/>
</dbReference>
<evidence type="ECO:0000256" key="4">
    <source>
        <dbReference type="ARBA" id="ARBA00022723"/>
    </source>
</evidence>
<dbReference type="PROSITE" id="PS51918">
    <property type="entry name" value="RADICAL_SAM"/>
    <property type="match status" value="1"/>
</dbReference>
<dbReference type="NCBIfam" id="TIGR00089">
    <property type="entry name" value="MiaB/RimO family radical SAM methylthiotransferase"/>
    <property type="match status" value="1"/>
</dbReference>
<comment type="caution">
    <text evidence="9">The sequence shown here is derived from an EMBL/GenBank/DDBJ whole genome shotgun (WGS) entry which is preliminary data.</text>
</comment>
<dbReference type="SMART" id="SM00729">
    <property type="entry name" value="Elp3"/>
    <property type="match status" value="1"/>
</dbReference>
<dbReference type="EMBL" id="BARU01006656">
    <property type="protein sequence ID" value="GAH35030.1"/>
    <property type="molecule type" value="Genomic_DNA"/>
</dbReference>
<dbReference type="InterPro" id="IPR013848">
    <property type="entry name" value="Methylthiotransferase_N"/>
</dbReference>
<dbReference type="Gene3D" id="3.40.50.12160">
    <property type="entry name" value="Methylthiotransferase, N-terminal domain"/>
    <property type="match status" value="1"/>
</dbReference>
<dbReference type="GO" id="GO:0035597">
    <property type="term" value="F:tRNA-2-methylthio-N(6)-dimethylallyladenosine(37) synthase activity"/>
    <property type="evidence" value="ECO:0007669"/>
    <property type="project" value="TreeGrafter"/>
</dbReference>
<comment type="cofactor">
    <cofactor evidence="1">
        <name>[4Fe-4S] cluster</name>
        <dbReference type="ChEBI" id="CHEBI:49883"/>
    </cofactor>
</comment>
<proteinExistence type="predicted"/>
<evidence type="ECO:0000256" key="1">
    <source>
        <dbReference type="ARBA" id="ARBA00001966"/>
    </source>
</evidence>
<dbReference type="PANTHER" id="PTHR43020:SF2">
    <property type="entry name" value="MITOCHONDRIAL TRNA METHYLTHIOTRANSFERASE CDK5RAP1"/>
    <property type="match status" value="1"/>
</dbReference>
<evidence type="ECO:0000259" key="7">
    <source>
        <dbReference type="PROSITE" id="PS51449"/>
    </source>
</evidence>
<dbReference type="InterPro" id="IPR005839">
    <property type="entry name" value="Methylthiotransferase"/>
</dbReference>
<dbReference type="InterPro" id="IPR007197">
    <property type="entry name" value="rSAM"/>
</dbReference>
<dbReference type="GO" id="GO:0046872">
    <property type="term" value="F:metal ion binding"/>
    <property type="evidence" value="ECO:0007669"/>
    <property type="project" value="UniProtKB-KW"/>
</dbReference>
<keyword evidence="2" id="KW-0004">4Fe-4S</keyword>
<evidence type="ECO:0000259" key="8">
    <source>
        <dbReference type="PROSITE" id="PS51918"/>
    </source>
</evidence>
<dbReference type="InterPro" id="IPR006638">
    <property type="entry name" value="Elp3/MiaA/NifB-like_rSAM"/>
</dbReference>
<feature type="domain" description="Radical SAM core" evidence="8">
    <location>
        <begin position="121"/>
        <end position="305"/>
    </location>
</feature>
<dbReference type="PROSITE" id="PS01278">
    <property type="entry name" value="MTTASE_RADICAL"/>
    <property type="match status" value="1"/>
</dbReference>
<dbReference type="AlphaFoldDB" id="X1FR80"/>
<dbReference type="CDD" id="cd01335">
    <property type="entry name" value="Radical_SAM"/>
    <property type="match status" value="1"/>
</dbReference>
<accession>X1FR80</accession>
<gene>
    <name evidence="9" type="ORF">S03H2_13102</name>
</gene>
<evidence type="ECO:0000256" key="2">
    <source>
        <dbReference type="ARBA" id="ARBA00022485"/>
    </source>
</evidence>
<dbReference type="PANTHER" id="PTHR43020">
    <property type="entry name" value="CDK5 REGULATORY SUBUNIT-ASSOCIATED PROTEIN 1"/>
    <property type="match status" value="1"/>
</dbReference>
<dbReference type="PROSITE" id="PS51449">
    <property type="entry name" value="MTTASE_N"/>
    <property type="match status" value="1"/>
</dbReference>
<dbReference type="SFLD" id="SFLDG01082">
    <property type="entry name" value="B12-binding_domain_containing"/>
    <property type="match status" value="1"/>
</dbReference>
<dbReference type="FunFam" id="3.80.30.20:FF:000001">
    <property type="entry name" value="tRNA-2-methylthio-N(6)-dimethylallyladenosine synthase 2"/>
    <property type="match status" value="1"/>
</dbReference>
<protein>
    <submittedName>
        <fullName evidence="9">Uncharacterized protein</fullName>
    </submittedName>
</protein>
<dbReference type="Gene3D" id="3.80.30.20">
    <property type="entry name" value="tm_1862 like domain"/>
    <property type="match status" value="1"/>
</dbReference>
<dbReference type="SUPFAM" id="SSF102114">
    <property type="entry name" value="Radical SAM enzymes"/>
    <property type="match status" value="1"/>
</dbReference>
<keyword evidence="5" id="KW-0408">Iron</keyword>
<dbReference type="SFLD" id="SFLDG01061">
    <property type="entry name" value="methylthiotransferase"/>
    <property type="match status" value="1"/>
</dbReference>
<keyword evidence="3" id="KW-0949">S-adenosyl-L-methionine</keyword>
<reference evidence="9" key="1">
    <citation type="journal article" date="2014" name="Front. Microbiol.">
        <title>High frequency of phylogenetically diverse reductive dehalogenase-homologous genes in deep subseafloor sedimentary metagenomes.</title>
        <authorList>
            <person name="Kawai M."/>
            <person name="Futagami T."/>
            <person name="Toyoda A."/>
            <person name="Takaki Y."/>
            <person name="Nishi S."/>
            <person name="Hori S."/>
            <person name="Arai W."/>
            <person name="Tsubouchi T."/>
            <person name="Morono Y."/>
            <person name="Uchiyama I."/>
            <person name="Ito T."/>
            <person name="Fujiyama A."/>
            <person name="Inagaki F."/>
            <person name="Takami H."/>
        </authorList>
    </citation>
    <scope>NUCLEOTIDE SEQUENCE</scope>
    <source>
        <strain evidence="9">Expedition CK06-06</strain>
    </source>
</reference>
<dbReference type="InterPro" id="IPR038135">
    <property type="entry name" value="Methylthiotransferase_N_sf"/>
</dbReference>
<organism evidence="9">
    <name type="scientific">marine sediment metagenome</name>
    <dbReference type="NCBI Taxonomy" id="412755"/>
    <lineage>
        <taxon>unclassified sequences</taxon>
        <taxon>metagenomes</taxon>
        <taxon>ecological metagenomes</taxon>
    </lineage>
</organism>
<dbReference type="GO" id="GO:0005829">
    <property type="term" value="C:cytosol"/>
    <property type="evidence" value="ECO:0007669"/>
    <property type="project" value="TreeGrafter"/>
</dbReference>